<comment type="caution">
    <text evidence="6">The sequence shown here is derived from an EMBL/GenBank/DDBJ whole genome shotgun (WGS) entry which is preliminary data.</text>
</comment>
<evidence type="ECO:0000256" key="4">
    <source>
        <dbReference type="SAM" id="Phobius"/>
    </source>
</evidence>
<feature type="transmembrane region" description="Helical" evidence="4">
    <location>
        <begin position="12"/>
        <end position="30"/>
    </location>
</feature>
<dbReference type="SUPFAM" id="SSF53850">
    <property type="entry name" value="Periplasmic binding protein-like II"/>
    <property type="match status" value="1"/>
</dbReference>
<dbReference type="PANTHER" id="PTHR30290:SF9">
    <property type="entry name" value="OLIGOPEPTIDE-BINDING PROTEIN APPA"/>
    <property type="match status" value="1"/>
</dbReference>
<comment type="similarity">
    <text evidence="1">Belongs to the bacterial solute-binding protein 5 family.</text>
</comment>
<name>A0A0F9DMP6_9ZZZZ</name>
<evidence type="ECO:0000256" key="3">
    <source>
        <dbReference type="ARBA" id="ARBA00022729"/>
    </source>
</evidence>
<dbReference type="InterPro" id="IPR000914">
    <property type="entry name" value="SBP_5_dom"/>
</dbReference>
<dbReference type="GO" id="GO:0015833">
    <property type="term" value="P:peptide transport"/>
    <property type="evidence" value="ECO:0007669"/>
    <property type="project" value="TreeGrafter"/>
</dbReference>
<keyword evidence="4" id="KW-1133">Transmembrane helix</keyword>
<evidence type="ECO:0000313" key="6">
    <source>
        <dbReference type="EMBL" id="KKL62994.1"/>
    </source>
</evidence>
<dbReference type="Gene3D" id="3.10.105.10">
    <property type="entry name" value="Dipeptide-binding Protein, Domain 3"/>
    <property type="match status" value="1"/>
</dbReference>
<dbReference type="AlphaFoldDB" id="A0A0F9DMP6"/>
<feature type="non-terminal residue" evidence="6">
    <location>
        <position position="330"/>
    </location>
</feature>
<evidence type="ECO:0000259" key="5">
    <source>
        <dbReference type="Pfam" id="PF00496"/>
    </source>
</evidence>
<keyword evidence="4" id="KW-0472">Membrane</keyword>
<dbReference type="InterPro" id="IPR039424">
    <property type="entry name" value="SBP_5"/>
</dbReference>
<feature type="domain" description="Solute-binding protein family 5" evidence="5">
    <location>
        <begin position="80"/>
        <end position="330"/>
    </location>
</feature>
<dbReference type="Pfam" id="PF00496">
    <property type="entry name" value="SBP_bac_5"/>
    <property type="match status" value="1"/>
</dbReference>
<keyword evidence="3" id="KW-0732">Signal</keyword>
<keyword evidence="2" id="KW-0813">Transport</keyword>
<organism evidence="6">
    <name type="scientific">marine sediment metagenome</name>
    <dbReference type="NCBI Taxonomy" id="412755"/>
    <lineage>
        <taxon>unclassified sequences</taxon>
        <taxon>metagenomes</taxon>
        <taxon>ecological metagenomes</taxon>
    </lineage>
</organism>
<evidence type="ECO:0000256" key="2">
    <source>
        <dbReference type="ARBA" id="ARBA00022448"/>
    </source>
</evidence>
<dbReference type="GO" id="GO:1904680">
    <property type="term" value="F:peptide transmembrane transporter activity"/>
    <property type="evidence" value="ECO:0007669"/>
    <property type="project" value="TreeGrafter"/>
</dbReference>
<sequence>MYRPITRSTERFLKGFFLLSFVIGLIFLFFNADAHARELVFGLESSVERLIPIRIKNPQTFPVSMQIYEGLFDVDGKGNVIPKIIEKWETKNYKTWIFHVRKGVRFHRSPIFENGTRELSAKDVLYSLTRFCSAESYSSFLILDYLEGAREYNQGKVESVSGLKLIDAYALEVTLTKPVPFFINHISTPVLAVFPEEMEKKEYAEKAGLTMAVGTGPYVFKSMTDTEVVLNKNENYWNRADVPGIDRIVFRVIKHDQTRLASLKKGNIDLMVLPSSLFGAVLNRDGTLKEAFGKNYRIKSLATFNSHLIGINNKAVSDANLRKAIFWATD</sequence>
<keyword evidence="4" id="KW-0812">Transmembrane</keyword>
<dbReference type="PANTHER" id="PTHR30290">
    <property type="entry name" value="PERIPLASMIC BINDING COMPONENT OF ABC TRANSPORTER"/>
    <property type="match status" value="1"/>
</dbReference>
<proteinExistence type="inferred from homology"/>
<dbReference type="Gene3D" id="3.90.76.10">
    <property type="entry name" value="Dipeptide-binding Protein, Domain 1"/>
    <property type="match status" value="1"/>
</dbReference>
<dbReference type="EMBL" id="LAZR01028312">
    <property type="protein sequence ID" value="KKL62994.1"/>
    <property type="molecule type" value="Genomic_DNA"/>
</dbReference>
<reference evidence="6" key="1">
    <citation type="journal article" date="2015" name="Nature">
        <title>Complex archaea that bridge the gap between prokaryotes and eukaryotes.</title>
        <authorList>
            <person name="Spang A."/>
            <person name="Saw J.H."/>
            <person name="Jorgensen S.L."/>
            <person name="Zaremba-Niedzwiedzka K."/>
            <person name="Martijn J."/>
            <person name="Lind A.E."/>
            <person name="van Eijk R."/>
            <person name="Schleper C."/>
            <person name="Guy L."/>
            <person name="Ettema T.J."/>
        </authorList>
    </citation>
    <scope>NUCLEOTIDE SEQUENCE</scope>
</reference>
<protein>
    <recommendedName>
        <fullName evidence="5">Solute-binding protein family 5 domain-containing protein</fullName>
    </recommendedName>
</protein>
<dbReference type="CDD" id="cd00995">
    <property type="entry name" value="PBP2_NikA_DppA_OppA_like"/>
    <property type="match status" value="1"/>
</dbReference>
<dbReference type="Gene3D" id="3.40.190.10">
    <property type="entry name" value="Periplasmic binding protein-like II"/>
    <property type="match status" value="1"/>
</dbReference>
<gene>
    <name evidence="6" type="ORF">LCGC14_2179590</name>
</gene>
<evidence type="ECO:0000256" key="1">
    <source>
        <dbReference type="ARBA" id="ARBA00005695"/>
    </source>
</evidence>
<accession>A0A0F9DMP6</accession>